<reference evidence="2" key="1">
    <citation type="submission" date="2018-11" db="EMBL/GenBank/DDBJ databases">
        <authorList>
            <person name="Alioto T."/>
            <person name="Alioto T."/>
        </authorList>
    </citation>
    <scope>NUCLEOTIDE SEQUENCE</scope>
</reference>
<name>A0A8B6DR45_MYTGA</name>
<dbReference type="Pfam" id="PF01683">
    <property type="entry name" value="EB"/>
    <property type="match status" value="1"/>
</dbReference>
<dbReference type="EMBL" id="UYJE01003854">
    <property type="protein sequence ID" value="VDI22936.1"/>
    <property type="molecule type" value="Genomic_DNA"/>
</dbReference>
<comment type="caution">
    <text evidence="2">The sequence shown here is derived from an EMBL/GenBank/DDBJ whole genome shotgun (WGS) entry which is preliminary data.</text>
</comment>
<keyword evidence="3" id="KW-1185">Reference proteome</keyword>
<dbReference type="Proteomes" id="UP000596742">
    <property type="component" value="Unassembled WGS sequence"/>
</dbReference>
<organism evidence="2 3">
    <name type="scientific">Mytilus galloprovincialis</name>
    <name type="common">Mediterranean mussel</name>
    <dbReference type="NCBI Taxonomy" id="29158"/>
    <lineage>
        <taxon>Eukaryota</taxon>
        <taxon>Metazoa</taxon>
        <taxon>Spiralia</taxon>
        <taxon>Lophotrochozoa</taxon>
        <taxon>Mollusca</taxon>
        <taxon>Bivalvia</taxon>
        <taxon>Autobranchia</taxon>
        <taxon>Pteriomorphia</taxon>
        <taxon>Mytilida</taxon>
        <taxon>Mytiloidea</taxon>
        <taxon>Mytilidae</taxon>
        <taxon>Mytilinae</taxon>
        <taxon>Mytilus</taxon>
    </lineage>
</organism>
<proteinExistence type="predicted"/>
<dbReference type="PANTHER" id="PTHR39069">
    <property type="entry name" value="ECDYSONE-INDUCIBLE GENE E1, ISOFORM A"/>
    <property type="match status" value="1"/>
</dbReference>
<accession>A0A8B6DR45</accession>
<protein>
    <recommendedName>
        <fullName evidence="1">EB domain-containing protein</fullName>
    </recommendedName>
</protein>
<sequence>MFCHSFKPSNLLYSQDSIARRFQNGRLIGEVLDEIYVYESLSVQDLPKMEVHLIDFKFVSADNRRLWILKELEKLGHLKQVNVNITTKEMDRRKSARTNHIKIRGDGPGGWSAEGGVHLMQLARLVHQMIRRKKEKKESDNQKSLNCKDLKITVCKAYPCTLVLLVVPLISLYFQFAVSAGVPLAGSCTNTTNCTASTVNSECKGGTCQCKIAFYAQNKTCLAKVRIGGSCTNATNCTASTANTACKSGTCQCTVAYFPQNNTCVAKIALGSPCKGTNQCKDSKATCMGTCKCKDGFYKDSSTVCSPRIYPNKPCGTSTVKNDSCVDNAYCNGTICACGIGYTTTPTSYCDSTPRLFGIGKGLALKNLNQEYLKMQGQVFMKNDSLKQISSKQKKKCSRVNMEDFLLKDFKFFSGEHPHPE</sequence>
<dbReference type="AlphaFoldDB" id="A0A8B6DR45"/>
<evidence type="ECO:0000313" key="3">
    <source>
        <dbReference type="Proteomes" id="UP000596742"/>
    </source>
</evidence>
<dbReference type="InterPro" id="IPR006149">
    <property type="entry name" value="EB_dom"/>
</dbReference>
<gene>
    <name evidence="2" type="ORF">MGAL_10B012955</name>
</gene>
<evidence type="ECO:0000259" key="1">
    <source>
        <dbReference type="Pfam" id="PF01683"/>
    </source>
</evidence>
<feature type="domain" description="EB" evidence="1">
    <location>
        <begin position="216"/>
        <end position="264"/>
    </location>
</feature>
<dbReference type="OrthoDB" id="449340at2759"/>
<evidence type="ECO:0000313" key="2">
    <source>
        <dbReference type="EMBL" id="VDI22936.1"/>
    </source>
</evidence>
<dbReference type="PANTHER" id="PTHR39069:SF8">
    <property type="entry name" value="FI17111P1"/>
    <property type="match status" value="1"/>
</dbReference>